<proteinExistence type="inferred from homology"/>
<comment type="similarity">
    <text evidence="3">Belongs to the glycosyl hydrolase 24 family.</text>
</comment>
<evidence type="ECO:0000313" key="5">
    <source>
        <dbReference type="Proteomes" id="UP000707356"/>
    </source>
</evidence>
<dbReference type="GO" id="GO:0031640">
    <property type="term" value="P:killing of cells of another organism"/>
    <property type="evidence" value="ECO:0007669"/>
    <property type="project" value="UniProtKB-KW"/>
</dbReference>
<evidence type="ECO:0000256" key="1">
    <source>
        <dbReference type="ARBA" id="ARBA00022529"/>
    </source>
</evidence>
<evidence type="ECO:0000256" key="2">
    <source>
        <dbReference type="ARBA" id="ARBA00022638"/>
    </source>
</evidence>
<comment type="catalytic activity">
    <reaction evidence="3">
        <text>Hydrolysis of (1-&gt;4)-beta-linkages between N-acetylmuramic acid and N-acetyl-D-glucosamine residues in a peptidoglycan and between N-acetyl-D-glucosamine residues in chitodextrins.</text>
        <dbReference type="EC" id="3.2.1.17"/>
    </reaction>
</comment>
<dbReference type="InterPro" id="IPR023347">
    <property type="entry name" value="Lysozyme_dom_sf"/>
</dbReference>
<reference evidence="4" key="2">
    <citation type="journal article" date="2022" name="Microbiol. Resour. Announc.">
        <title>Metagenome Sequencing to Explore Phylogenomics of Terrestrial Cyanobacteria.</title>
        <authorList>
            <person name="Ward R.D."/>
            <person name="Stajich J.E."/>
            <person name="Johansen J.R."/>
            <person name="Huntemann M."/>
            <person name="Clum A."/>
            <person name="Foster B."/>
            <person name="Foster B."/>
            <person name="Roux S."/>
            <person name="Palaniappan K."/>
            <person name="Varghese N."/>
            <person name="Mukherjee S."/>
            <person name="Reddy T.B.K."/>
            <person name="Daum C."/>
            <person name="Copeland A."/>
            <person name="Chen I.A."/>
            <person name="Ivanova N.N."/>
            <person name="Kyrpides N.C."/>
            <person name="Shapiro N."/>
            <person name="Eloe-Fadrosh E.A."/>
            <person name="Pietrasiak N."/>
        </authorList>
    </citation>
    <scope>NUCLEOTIDE SEQUENCE</scope>
    <source>
        <strain evidence="4">GSE-TBD4-15B</strain>
    </source>
</reference>
<evidence type="ECO:0000313" key="4">
    <source>
        <dbReference type="EMBL" id="MBW4468291.1"/>
    </source>
</evidence>
<dbReference type="InterPro" id="IPR002196">
    <property type="entry name" value="Glyco_hydro_24"/>
</dbReference>
<dbReference type="AlphaFoldDB" id="A0A951PER4"/>
<dbReference type="SUPFAM" id="SSF53955">
    <property type="entry name" value="Lysozyme-like"/>
    <property type="match status" value="1"/>
</dbReference>
<keyword evidence="3 4" id="KW-0378">Hydrolase</keyword>
<dbReference type="GO" id="GO:0042742">
    <property type="term" value="P:defense response to bacterium"/>
    <property type="evidence" value="ECO:0007669"/>
    <property type="project" value="UniProtKB-KW"/>
</dbReference>
<comment type="caution">
    <text evidence="4">The sequence shown here is derived from an EMBL/GenBank/DDBJ whole genome shotgun (WGS) entry which is preliminary data.</text>
</comment>
<gene>
    <name evidence="4" type="ORF">KME07_22925</name>
</gene>
<dbReference type="GO" id="GO:0016998">
    <property type="term" value="P:cell wall macromolecule catabolic process"/>
    <property type="evidence" value="ECO:0007669"/>
    <property type="project" value="InterPro"/>
</dbReference>
<protein>
    <recommendedName>
        <fullName evidence="3">Lysozyme</fullName>
        <ecNumber evidence="3">3.2.1.17</ecNumber>
    </recommendedName>
</protein>
<dbReference type="Pfam" id="PF00959">
    <property type="entry name" value="Phage_lysozyme"/>
    <property type="match status" value="1"/>
</dbReference>
<dbReference type="GO" id="GO:0009253">
    <property type="term" value="P:peptidoglycan catabolic process"/>
    <property type="evidence" value="ECO:0007669"/>
    <property type="project" value="InterPro"/>
</dbReference>
<organism evidence="4 5">
    <name type="scientific">Pegethrix bostrychoides GSE-TBD4-15B</name>
    <dbReference type="NCBI Taxonomy" id="2839662"/>
    <lineage>
        <taxon>Bacteria</taxon>
        <taxon>Bacillati</taxon>
        <taxon>Cyanobacteriota</taxon>
        <taxon>Cyanophyceae</taxon>
        <taxon>Oculatellales</taxon>
        <taxon>Oculatellaceae</taxon>
        <taxon>Pegethrix</taxon>
    </lineage>
</organism>
<dbReference type="Proteomes" id="UP000707356">
    <property type="component" value="Unassembled WGS sequence"/>
</dbReference>
<name>A0A951PER4_9CYAN</name>
<dbReference type="InterPro" id="IPR023346">
    <property type="entry name" value="Lysozyme-like_dom_sf"/>
</dbReference>
<keyword evidence="2 3" id="KW-0081">Bacteriolytic enzyme</keyword>
<dbReference type="Gene3D" id="1.10.530.40">
    <property type="match status" value="1"/>
</dbReference>
<evidence type="ECO:0000256" key="3">
    <source>
        <dbReference type="RuleBase" id="RU003788"/>
    </source>
</evidence>
<keyword evidence="1 3" id="KW-0929">Antimicrobial</keyword>
<dbReference type="GO" id="GO:0003796">
    <property type="term" value="F:lysozyme activity"/>
    <property type="evidence" value="ECO:0007669"/>
    <property type="project" value="UniProtKB-EC"/>
</dbReference>
<accession>A0A951PER4</accession>
<dbReference type="EMBL" id="JAHHHV010000087">
    <property type="protein sequence ID" value="MBW4468291.1"/>
    <property type="molecule type" value="Genomic_DNA"/>
</dbReference>
<keyword evidence="3" id="KW-0326">Glycosidase</keyword>
<sequence length="144" mass="16198">MTLYLVSQRTAARRLLQPVSPITNRIKPGAQITPQGLAFLCRFEPIPAHAKQSLREIERAVWRQVLVPLSANQFAALVSFTYSIGEAALSNSRLLRQLNLRRYQAAAAEFCADLRSACLSHSDSVLAHQLASRRKAEQKLFLRR</sequence>
<dbReference type="EC" id="3.2.1.17" evidence="3"/>
<reference evidence="4" key="1">
    <citation type="submission" date="2021-05" db="EMBL/GenBank/DDBJ databases">
        <authorList>
            <person name="Pietrasiak N."/>
            <person name="Ward R."/>
            <person name="Stajich J.E."/>
            <person name="Kurbessoian T."/>
        </authorList>
    </citation>
    <scope>NUCLEOTIDE SEQUENCE</scope>
    <source>
        <strain evidence="4">GSE-TBD4-15B</strain>
    </source>
</reference>